<dbReference type="Gramene" id="OMO94826">
    <property type="protein sequence ID" value="OMO94826"/>
    <property type="gene ID" value="CCACVL1_05787"/>
</dbReference>
<protein>
    <submittedName>
        <fullName evidence="1">Uncharacterized protein</fullName>
    </submittedName>
</protein>
<organism evidence="1 2">
    <name type="scientific">Corchorus capsularis</name>
    <name type="common">Jute</name>
    <dbReference type="NCBI Taxonomy" id="210143"/>
    <lineage>
        <taxon>Eukaryota</taxon>
        <taxon>Viridiplantae</taxon>
        <taxon>Streptophyta</taxon>
        <taxon>Embryophyta</taxon>
        <taxon>Tracheophyta</taxon>
        <taxon>Spermatophyta</taxon>
        <taxon>Magnoliopsida</taxon>
        <taxon>eudicotyledons</taxon>
        <taxon>Gunneridae</taxon>
        <taxon>Pentapetalae</taxon>
        <taxon>rosids</taxon>
        <taxon>malvids</taxon>
        <taxon>Malvales</taxon>
        <taxon>Malvaceae</taxon>
        <taxon>Grewioideae</taxon>
        <taxon>Apeibeae</taxon>
        <taxon>Corchorus</taxon>
    </lineage>
</organism>
<name>A0A1R3JIZ5_COCAP</name>
<accession>A0A1R3JIZ5</accession>
<dbReference type="Proteomes" id="UP000188268">
    <property type="component" value="Unassembled WGS sequence"/>
</dbReference>
<keyword evidence="2" id="KW-1185">Reference proteome</keyword>
<proteinExistence type="predicted"/>
<sequence length="23" mass="2461">MGKLAVGAEQGLNRAYLQKQLDG</sequence>
<dbReference type="EMBL" id="AWWV01007776">
    <property type="protein sequence ID" value="OMO94826.1"/>
    <property type="molecule type" value="Genomic_DNA"/>
</dbReference>
<gene>
    <name evidence="1" type="ORF">CCACVL1_05787</name>
</gene>
<dbReference type="AlphaFoldDB" id="A0A1R3JIZ5"/>
<evidence type="ECO:0000313" key="1">
    <source>
        <dbReference type="EMBL" id="OMO94826.1"/>
    </source>
</evidence>
<reference evidence="1 2" key="1">
    <citation type="submission" date="2013-09" db="EMBL/GenBank/DDBJ databases">
        <title>Corchorus capsularis genome sequencing.</title>
        <authorList>
            <person name="Alam M."/>
            <person name="Haque M.S."/>
            <person name="Islam M.S."/>
            <person name="Emdad E.M."/>
            <person name="Islam M.M."/>
            <person name="Ahmed B."/>
            <person name="Halim A."/>
            <person name="Hossen Q.M.M."/>
            <person name="Hossain M.Z."/>
            <person name="Ahmed R."/>
            <person name="Khan M.M."/>
            <person name="Islam R."/>
            <person name="Rashid M.M."/>
            <person name="Khan S.A."/>
            <person name="Rahman M.S."/>
            <person name="Alam M."/>
        </authorList>
    </citation>
    <scope>NUCLEOTIDE SEQUENCE [LARGE SCALE GENOMIC DNA]</scope>
    <source>
        <strain evidence="2">cv. CVL-1</strain>
        <tissue evidence="1">Whole seedling</tissue>
    </source>
</reference>
<evidence type="ECO:0000313" key="2">
    <source>
        <dbReference type="Proteomes" id="UP000188268"/>
    </source>
</evidence>
<comment type="caution">
    <text evidence="1">The sequence shown here is derived from an EMBL/GenBank/DDBJ whole genome shotgun (WGS) entry which is preliminary data.</text>
</comment>